<comment type="caution">
    <text evidence="1">The sequence shown here is derived from an EMBL/GenBank/DDBJ whole genome shotgun (WGS) entry which is preliminary data.</text>
</comment>
<evidence type="ECO:0000313" key="2">
    <source>
        <dbReference type="Proteomes" id="UP000265520"/>
    </source>
</evidence>
<protein>
    <submittedName>
        <fullName evidence="1">Uncharacterized protein</fullName>
    </submittedName>
</protein>
<keyword evidence="2" id="KW-1185">Reference proteome</keyword>
<reference evidence="1 2" key="1">
    <citation type="journal article" date="2018" name="Front. Plant Sci.">
        <title>Red Clover (Trifolium pratense) and Zigzag Clover (T. medium) - A Picture of Genomic Similarities and Differences.</title>
        <authorList>
            <person name="Dluhosova J."/>
            <person name="Istvanek J."/>
            <person name="Nedelnik J."/>
            <person name="Repkova J."/>
        </authorList>
    </citation>
    <scope>NUCLEOTIDE SEQUENCE [LARGE SCALE GENOMIC DNA]</scope>
    <source>
        <strain evidence="2">cv. 10/8</strain>
        <tissue evidence="1">Leaf</tissue>
    </source>
</reference>
<dbReference type="AlphaFoldDB" id="A0A392RXN2"/>
<evidence type="ECO:0000313" key="1">
    <source>
        <dbReference type="EMBL" id="MCI40834.1"/>
    </source>
</evidence>
<accession>A0A392RXN2</accession>
<organism evidence="1 2">
    <name type="scientific">Trifolium medium</name>
    <dbReference type="NCBI Taxonomy" id="97028"/>
    <lineage>
        <taxon>Eukaryota</taxon>
        <taxon>Viridiplantae</taxon>
        <taxon>Streptophyta</taxon>
        <taxon>Embryophyta</taxon>
        <taxon>Tracheophyta</taxon>
        <taxon>Spermatophyta</taxon>
        <taxon>Magnoliopsida</taxon>
        <taxon>eudicotyledons</taxon>
        <taxon>Gunneridae</taxon>
        <taxon>Pentapetalae</taxon>
        <taxon>rosids</taxon>
        <taxon>fabids</taxon>
        <taxon>Fabales</taxon>
        <taxon>Fabaceae</taxon>
        <taxon>Papilionoideae</taxon>
        <taxon>50 kb inversion clade</taxon>
        <taxon>NPAAA clade</taxon>
        <taxon>Hologalegina</taxon>
        <taxon>IRL clade</taxon>
        <taxon>Trifolieae</taxon>
        <taxon>Trifolium</taxon>
    </lineage>
</organism>
<dbReference type="EMBL" id="LXQA010284476">
    <property type="protein sequence ID" value="MCI40834.1"/>
    <property type="molecule type" value="Genomic_DNA"/>
</dbReference>
<dbReference type="Proteomes" id="UP000265520">
    <property type="component" value="Unassembled WGS sequence"/>
</dbReference>
<proteinExistence type="predicted"/>
<name>A0A392RXN2_9FABA</name>
<sequence length="20" mass="2297">GLLVHELVRVGGRFIHHPEM</sequence>
<feature type="non-terminal residue" evidence="1">
    <location>
        <position position="1"/>
    </location>
</feature>